<accession>A0A1N6FJX7</accession>
<dbReference type="PANTHER" id="PTHR36118:SF1">
    <property type="entry name" value="ION-TRANSLOCATING OXIDOREDUCTASE COMPLEX SUBUNIT G"/>
    <property type="match status" value="1"/>
</dbReference>
<dbReference type="NCBIfam" id="NF002519">
    <property type="entry name" value="PRK01908.1"/>
    <property type="match status" value="1"/>
</dbReference>
<evidence type="ECO:0000313" key="10">
    <source>
        <dbReference type="Proteomes" id="UP000198461"/>
    </source>
</evidence>
<evidence type="ECO:0000313" key="9">
    <source>
        <dbReference type="EMBL" id="SIN95520.1"/>
    </source>
</evidence>
<comment type="similarity">
    <text evidence="6">Belongs to the RnfG family.</text>
</comment>
<feature type="domain" description="FMN-binding" evidence="8">
    <location>
        <begin position="108"/>
        <end position="200"/>
    </location>
</feature>
<evidence type="ECO:0000256" key="5">
    <source>
        <dbReference type="ARBA" id="ARBA00022982"/>
    </source>
</evidence>
<dbReference type="GO" id="GO:0009055">
    <property type="term" value="F:electron transfer activity"/>
    <property type="evidence" value="ECO:0007669"/>
    <property type="project" value="InterPro"/>
</dbReference>
<proteinExistence type="inferred from homology"/>
<keyword evidence="1 6" id="KW-0813">Transport</keyword>
<dbReference type="GO" id="GO:0005886">
    <property type="term" value="C:plasma membrane"/>
    <property type="evidence" value="ECO:0007669"/>
    <property type="project" value="UniProtKB-SubCell"/>
</dbReference>
<dbReference type="InterPro" id="IPR007329">
    <property type="entry name" value="FMN-bd"/>
</dbReference>
<dbReference type="PANTHER" id="PTHR36118">
    <property type="entry name" value="ION-TRANSLOCATING OXIDOREDUCTASE COMPLEX SUBUNIT G"/>
    <property type="match status" value="1"/>
</dbReference>
<keyword evidence="6 7" id="KW-0472">Membrane</keyword>
<evidence type="ECO:0000256" key="7">
    <source>
        <dbReference type="SAM" id="Phobius"/>
    </source>
</evidence>
<dbReference type="PIRSF" id="PIRSF006091">
    <property type="entry name" value="E_trnsport_RnfG"/>
    <property type="match status" value="1"/>
</dbReference>
<dbReference type="GO" id="GO:0022900">
    <property type="term" value="P:electron transport chain"/>
    <property type="evidence" value="ECO:0007669"/>
    <property type="project" value="UniProtKB-UniRule"/>
</dbReference>
<organism evidence="9 10">
    <name type="scientific">Sulfurivirga caldicuralii</name>
    <dbReference type="NCBI Taxonomy" id="364032"/>
    <lineage>
        <taxon>Bacteria</taxon>
        <taxon>Pseudomonadati</taxon>
        <taxon>Pseudomonadota</taxon>
        <taxon>Gammaproteobacteria</taxon>
        <taxon>Thiotrichales</taxon>
        <taxon>Piscirickettsiaceae</taxon>
        <taxon>Sulfurivirga</taxon>
    </lineage>
</organism>
<gene>
    <name evidence="6" type="primary">rnfG</name>
    <name evidence="9" type="ORF">SAMN05443662_1108</name>
</gene>
<evidence type="ECO:0000256" key="1">
    <source>
        <dbReference type="ARBA" id="ARBA00022448"/>
    </source>
</evidence>
<keyword evidence="3 6" id="KW-0285">Flavoprotein</keyword>
<comment type="cofactor">
    <cofactor evidence="6">
        <name>FMN</name>
        <dbReference type="ChEBI" id="CHEBI:58210"/>
    </cofactor>
</comment>
<dbReference type="GO" id="GO:0010181">
    <property type="term" value="F:FMN binding"/>
    <property type="evidence" value="ECO:0007669"/>
    <property type="project" value="InterPro"/>
</dbReference>
<keyword evidence="5 6" id="KW-0249">Electron transport</keyword>
<evidence type="ECO:0000256" key="4">
    <source>
        <dbReference type="ARBA" id="ARBA00022643"/>
    </source>
</evidence>
<keyword evidence="6 7" id="KW-1133">Transmembrane helix</keyword>
<keyword evidence="6" id="KW-1278">Translocase</keyword>
<dbReference type="HAMAP" id="MF_00479">
    <property type="entry name" value="RsxG_RnfG"/>
    <property type="match status" value="1"/>
</dbReference>
<comment type="function">
    <text evidence="6">Part of a membrane-bound complex that couples electron transfer with translocation of ions across the membrane.</text>
</comment>
<evidence type="ECO:0000256" key="6">
    <source>
        <dbReference type="HAMAP-Rule" id="MF_00479"/>
    </source>
</evidence>
<keyword evidence="4 6" id="KW-0288">FMN</keyword>
<comment type="subunit">
    <text evidence="6">The complex is composed of six subunits: RnfA, RnfB, RnfC, RnfD, RnfE and RnfG.</text>
</comment>
<dbReference type="Proteomes" id="UP000198461">
    <property type="component" value="Unassembled WGS sequence"/>
</dbReference>
<name>A0A1N6FJX7_9GAMM</name>
<dbReference type="OrthoDB" id="9784165at2"/>
<dbReference type="STRING" id="364032.SAMN05443662_1108"/>
<comment type="subcellular location">
    <subcellularLocation>
        <location evidence="6">Cell inner membrane</location>
        <topology evidence="6">Single-pass membrane protein</topology>
    </subcellularLocation>
</comment>
<keyword evidence="10" id="KW-1185">Reference proteome</keyword>
<dbReference type="EMBL" id="FSRE01000002">
    <property type="protein sequence ID" value="SIN95520.1"/>
    <property type="molecule type" value="Genomic_DNA"/>
</dbReference>
<evidence type="ECO:0000256" key="3">
    <source>
        <dbReference type="ARBA" id="ARBA00022630"/>
    </source>
</evidence>
<dbReference type="NCBIfam" id="TIGR01947">
    <property type="entry name" value="rnfG"/>
    <property type="match status" value="1"/>
</dbReference>
<dbReference type="EC" id="7.-.-.-" evidence="6"/>
<sequence length="210" mass="23611">MSTPREELLRHIRQATGKMVLFIGLAIIVLVAVRAWLEPKIEQARVETLKSQLNETIPQTAYDNDLLQDTVMIRAPELLGTDKPVTLYRARKNGKPVGVVFETIAPDGYSGDIHLLVGIYADGRIAGVRVLEHRETPGLGDKIELKKSPWILSFDGKRLTPENEAQWHVKKDGGIFDQFTGATITPRAVVKAVKKALAFYQQYQDRIWQP</sequence>
<dbReference type="Pfam" id="PF04205">
    <property type="entry name" value="FMN_bind"/>
    <property type="match status" value="1"/>
</dbReference>
<dbReference type="InterPro" id="IPR010209">
    <property type="entry name" value="Ion_transpt_RnfG/RsxG"/>
</dbReference>
<protein>
    <recommendedName>
        <fullName evidence="6">Ion-translocating oxidoreductase complex subunit G</fullName>
        <ecNumber evidence="6">7.-.-.-</ecNumber>
    </recommendedName>
    <alternativeName>
        <fullName evidence="6">Rnf electron transport complex subunit G</fullName>
    </alternativeName>
</protein>
<feature type="transmembrane region" description="Helical" evidence="7">
    <location>
        <begin position="20"/>
        <end position="37"/>
    </location>
</feature>
<keyword evidence="6" id="KW-1003">Cell membrane</keyword>
<keyword evidence="6" id="KW-0997">Cell inner membrane</keyword>
<evidence type="ECO:0000256" key="2">
    <source>
        <dbReference type="ARBA" id="ARBA00022553"/>
    </source>
</evidence>
<keyword evidence="6 7" id="KW-0812">Transmembrane</keyword>
<keyword evidence="2 6" id="KW-0597">Phosphoprotein</keyword>
<dbReference type="AlphaFoldDB" id="A0A1N6FJX7"/>
<dbReference type="RefSeq" id="WP_084188253.1">
    <property type="nucleotide sequence ID" value="NZ_FSRE01000002.1"/>
</dbReference>
<evidence type="ECO:0000259" key="8">
    <source>
        <dbReference type="SMART" id="SM00900"/>
    </source>
</evidence>
<reference evidence="10" key="1">
    <citation type="submission" date="2016-11" db="EMBL/GenBank/DDBJ databases">
        <authorList>
            <person name="Varghese N."/>
            <person name="Submissions S."/>
        </authorList>
    </citation>
    <scope>NUCLEOTIDE SEQUENCE [LARGE SCALE GENOMIC DNA]</scope>
    <source>
        <strain evidence="10">DSM 17737</strain>
    </source>
</reference>
<feature type="modified residue" description="FMN phosphoryl threonine" evidence="6">
    <location>
        <position position="183"/>
    </location>
</feature>
<dbReference type="SMART" id="SM00900">
    <property type="entry name" value="FMN_bind"/>
    <property type="match status" value="1"/>
</dbReference>